<evidence type="ECO:0000256" key="7">
    <source>
        <dbReference type="ARBA" id="ARBA00023180"/>
    </source>
</evidence>
<feature type="domain" description="Glycoside hydrolase family 31 TIM barrel" evidence="12">
    <location>
        <begin position="428"/>
        <end position="770"/>
    </location>
</feature>
<evidence type="ECO:0000256" key="6">
    <source>
        <dbReference type="ARBA" id="ARBA00022824"/>
    </source>
</evidence>
<evidence type="ECO:0000256" key="4">
    <source>
        <dbReference type="ARBA" id="ARBA00022729"/>
    </source>
</evidence>
<keyword evidence="4 11" id="KW-0732">Signal</keyword>
<feature type="domain" description="Glycosyl hydrolase family 31 C-terminal" evidence="14">
    <location>
        <begin position="778"/>
        <end position="867"/>
    </location>
</feature>
<dbReference type="AlphaFoldDB" id="A0A024GU56"/>
<dbReference type="STRING" id="65357.A0A024GU56"/>
<dbReference type="PANTHER" id="PTHR22762">
    <property type="entry name" value="ALPHA-GLUCOSIDASE"/>
    <property type="match status" value="1"/>
</dbReference>
<evidence type="ECO:0000256" key="2">
    <source>
        <dbReference type="ARBA" id="ARBA00004833"/>
    </source>
</evidence>
<name>A0A024GU56_9STRA</name>
<evidence type="ECO:0000256" key="8">
    <source>
        <dbReference type="ARBA" id="ARBA00023295"/>
    </source>
</evidence>
<dbReference type="GO" id="GO:0030246">
    <property type="term" value="F:carbohydrate binding"/>
    <property type="evidence" value="ECO:0007669"/>
    <property type="project" value="InterPro"/>
</dbReference>
<dbReference type="InterPro" id="IPR011013">
    <property type="entry name" value="Gal_mutarotase_sf_dom"/>
</dbReference>
<dbReference type="SUPFAM" id="SSF51011">
    <property type="entry name" value="Glycosyl hydrolase domain"/>
    <property type="match status" value="1"/>
</dbReference>
<evidence type="ECO:0000259" key="13">
    <source>
        <dbReference type="Pfam" id="PF13802"/>
    </source>
</evidence>
<feature type="domain" description="Glycoside hydrolase family 31 N-terminal" evidence="13">
    <location>
        <begin position="158"/>
        <end position="382"/>
    </location>
</feature>
<dbReference type="InterPro" id="IPR013780">
    <property type="entry name" value="Glyco_hydro_b"/>
</dbReference>
<evidence type="ECO:0000259" key="12">
    <source>
        <dbReference type="Pfam" id="PF01055"/>
    </source>
</evidence>
<dbReference type="GO" id="GO:0005783">
    <property type="term" value="C:endoplasmic reticulum"/>
    <property type="evidence" value="ECO:0007669"/>
    <property type="project" value="UniProtKB-SubCell"/>
</dbReference>
<keyword evidence="16" id="KW-1185">Reference proteome</keyword>
<feature type="chain" id="PRO_5001529762" description="Glucosidase II subunit alpha" evidence="11">
    <location>
        <begin position="25"/>
        <end position="1026"/>
    </location>
</feature>
<evidence type="ECO:0000256" key="11">
    <source>
        <dbReference type="SAM" id="SignalP"/>
    </source>
</evidence>
<evidence type="ECO:0000259" key="14">
    <source>
        <dbReference type="Pfam" id="PF21365"/>
    </source>
</evidence>
<keyword evidence="5 10" id="KW-0378">Hydrolase</keyword>
<evidence type="ECO:0000313" key="16">
    <source>
        <dbReference type="Proteomes" id="UP000053237"/>
    </source>
</evidence>
<reference evidence="15 16" key="1">
    <citation type="submission" date="2012-05" db="EMBL/GenBank/DDBJ databases">
        <title>Recombination and specialization in a pathogen metapopulation.</title>
        <authorList>
            <person name="Gardiner A."/>
            <person name="Kemen E."/>
            <person name="Schultz-Larsen T."/>
            <person name="MacLean D."/>
            <person name="Van Oosterhout C."/>
            <person name="Jones J.D.G."/>
        </authorList>
    </citation>
    <scope>NUCLEOTIDE SEQUENCE [LARGE SCALE GENOMIC DNA]</scope>
    <source>
        <strain evidence="15 16">Ac Nc2</strain>
    </source>
</reference>
<comment type="subcellular location">
    <subcellularLocation>
        <location evidence="1">Endoplasmic reticulum</location>
    </subcellularLocation>
</comment>
<dbReference type="Pfam" id="PF21365">
    <property type="entry name" value="Glyco_hydro_31_3rd"/>
    <property type="match status" value="1"/>
</dbReference>
<dbReference type="CDD" id="cd06603">
    <property type="entry name" value="GH31_GANC_GANAB_alpha"/>
    <property type="match status" value="1"/>
</dbReference>
<dbReference type="EMBL" id="CAIX01000396">
    <property type="protein sequence ID" value="CCI50126.1"/>
    <property type="molecule type" value="Genomic_DNA"/>
</dbReference>
<evidence type="ECO:0000256" key="5">
    <source>
        <dbReference type="ARBA" id="ARBA00022801"/>
    </source>
</evidence>
<dbReference type="Pfam" id="PF13802">
    <property type="entry name" value="Gal_mutarotas_2"/>
    <property type="match status" value="1"/>
</dbReference>
<dbReference type="Gene3D" id="2.60.40.1180">
    <property type="entry name" value="Golgi alpha-mannosidase II"/>
    <property type="match status" value="2"/>
</dbReference>
<dbReference type="CDD" id="cd14752">
    <property type="entry name" value="GH31_N"/>
    <property type="match status" value="1"/>
</dbReference>
<comment type="similarity">
    <text evidence="3 10">Belongs to the glycosyl hydrolase 31 family.</text>
</comment>
<dbReference type="GO" id="GO:0006491">
    <property type="term" value="P:N-glycan processing"/>
    <property type="evidence" value="ECO:0007669"/>
    <property type="project" value="TreeGrafter"/>
</dbReference>
<keyword evidence="6" id="KW-0256">Endoplasmic reticulum</keyword>
<comment type="pathway">
    <text evidence="2">Glycan metabolism; N-glycan metabolism.</text>
</comment>
<gene>
    <name evidence="15" type="ORF">BN9_116440</name>
</gene>
<dbReference type="InterPro" id="IPR025887">
    <property type="entry name" value="Glyco_hydro_31_N_dom"/>
</dbReference>
<dbReference type="InterPro" id="IPR017853">
    <property type="entry name" value="GH"/>
</dbReference>
<dbReference type="InParanoid" id="A0A024GU56"/>
<dbReference type="PANTHER" id="PTHR22762:SF54">
    <property type="entry name" value="BCDNA.GH04962"/>
    <property type="match status" value="1"/>
</dbReference>
<evidence type="ECO:0000256" key="3">
    <source>
        <dbReference type="ARBA" id="ARBA00007806"/>
    </source>
</evidence>
<keyword evidence="7" id="KW-0325">Glycoprotein</keyword>
<keyword evidence="8 10" id="KW-0326">Glycosidase</keyword>
<accession>A0A024GU56</accession>
<dbReference type="Gene3D" id="2.60.40.1760">
    <property type="entry name" value="glycosyl hydrolase (family 31)"/>
    <property type="match status" value="1"/>
</dbReference>
<dbReference type="Pfam" id="PF01055">
    <property type="entry name" value="Glyco_hydro_31_2nd"/>
    <property type="match status" value="1"/>
</dbReference>
<evidence type="ECO:0000256" key="10">
    <source>
        <dbReference type="RuleBase" id="RU361185"/>
    </source>
</evidence>
<dbReference type="SUPFAM" id="SSF74650">
    <property type="entry name" value="Galactose mutarotase-like"/>
    <property type="match status" value="1"/>
</dbReference>
<evidence type="ECO:0000256" key="1">
    <source>
        <dbReference type="ARBA" id="ARBA00004240"/>
    </source>
</evidence>
<sequence length="1026" mass="117449">MRSICAFGALIVLIFAFALNPSMSVDQNKFRTCSQTRFCRKYRQKQGEKYIVDPSSVHVIDTPQESVVRFDLASSSSPEEVLEATLSFVIDEETSTNPAIRFQAAEKWNDDKDPRRRWVNSDVLQPPAFHTRPLISVSPAESTIPVDTDNPVFIYTLASPRTQIQPVNLLIFVYTNPFKIDVFMDNEKVISFNDHNQFHFEYRKHRDPIPSTSTKEIGTQDINTGKDLVSEDIHNGKEIVDYGEDGLAIYSDGTTQAKASTDENTSTDTDTTDDGWEEHFKDHIDKPVFGPSSIGVDISFYSSKQLRQLYGLPEHATDFVLKDTIHNDEIVSDPYRLYNLDVFEYELDVPMALYGSIPLLMAANTFNSVGVFWHNPSETFVDVITDANTRKKTSHWMSESGVLDVFFLIGPLPQSFSRQYVSLTGTASMPPLFALGYHQCRWNYRNERDVDQVNAGFDQHKIPYDVLWLDIEHTDGKRYFTWDPIHFPSPISMQENLAIVGRKVVTIVDPHIKIDPAYYVHSKAESLGYYVKDEHGNDFHGWCWPGDSSYLDFTSHQVRYWWASLFRYETYAGSTSSLYTWNDMNEPSVFNGPEVSMHKGCLNLEGVEHREWHNLYGFHMQKATAEGQLVRQLASLIEYSGHDFEIQEDMERPFVLSRSFFAGSQRFGAIWNGDNAAKWEHLKYTTKMLLSMSIAGLTFVGADIGGFFGNPDTELLTRWYQAAAYQPFFRGHAHHDSDRREPWVFGEPHTSHIRSAIRERYSLLPQLYTLFYICSTQGLPIIRPLWYHFDSDEILHQEDAFLLGSDLLIHPVVEPGITSISVFLPSDSIWYSVFQQYKPIVGQGKLHDGIPAPIEHIPVFQRGGSIITRKRRVRRSSALMHHDPVSLLITLDSNVSAKGQLYLDDERTFAYKVSNRFTLVHLECTMNGLQSFVAANGYASSVWVERIEIYGFGALYKVPTNVLREFEAVSAVISAKTNIKEDDMESGVSYRPLDFTYDLDLDQLIVRKPALKLHEVWKLQFRYGDR</sequence>
<evidence type="ECO:0000256" key="9">
    <source>
        <dbReference type="ARBA" id="ARBA00042895"/>
    </source>
</evidence>
<evidence type="ECO:0000313" key="15">
    <source>
        <dbReference type="EMBL" id="CCI50126.1"/>
    </source>
</evidence>
<dbReference type="SUPFAM" id="SSF51445">
    <property type="entry name" value="(Trans)glycosidases"/>
    <property type="match status" value="1"/>
</dbReference>
<dbReference type="Proteomes" id="UP000053237">
    <property type="component" value="Unassembled WGS sequence"/>
</dbReference>
<dbReference type="Gene3D" id="3.20.20.80">
    <property type="entry name" value="Glycosidases"/>
    <property type="match status" value="1"/>
</dbReference>
<dbReference type="InterPro" id="IPR048395">
    <property type="entry name" value="Glyco_hydro_31_C"/>
</dbReference>
<dbReference type="OrthoDB" id="3237269at2759"/>
<feature type="signal peptide" evidence="11">
    <location>
        <begin position="1"/>
        <end position="24"/>
    </location>
</feature>
<protein>
    <recommendedName>
        <fullName evidence="9">Glucosidase II subunit alpha</fullName>
    </recommendedName>
</protein>
<dbReference type="GO" id="GO:0090599">
    <property type="term" value="F:alpha-glucosidase activity"/>
    <property type="evidence" value="ECO:0007669"/>
    <property type="project" value="TreeGrafter"/>
</dbReference>
<dbReference type="FunFam" id="3.20.20.80:FF:000039">
    <property type="entry name" value="Glucosidase, alpha neutral C"/>
    <property type="match status" value="1"/>
</dbReference>
<organism evidence="15 16">
    <name type="scientific">Albugo candida</name>
    <dbReference type="NCBI Taxonomy" id="65357"/>
    <lineage>
        <taxon>Eukaryota</taxon>
        <taxon>Sar</taxon>
        <taxon>Stramenopiles</taxon>
        <taxon>Oomycota</taxon>
        <taxon>Peronosporomycetes</taxon>
        <taxon>Albuginales</taxon>
        <taxon>Albuginaceae</taxon>
        <taxon>Albugo</taxon>
    </lineage>
</organism>
<proteinExistence type="inferred from homology"/>
<dbReference type="GO" id="GO:0005975">
    <property type="term" value="P:carbohydrate metabolic process"/>
    <property type="evidence" value="ECO:0007669"/>
    <property type="project" value="InterPro"/>
</dbReference>
<dbReference type="InterPro" id="IPR000322">
    <property type="entry name" value="Glyco_hydro_31_TIM"/>
</dbReference>
<comment type="caution">
    <text evidence="15">The sequence shown here is derived from an EMBL/GenBank/DDBJ whole genome shotgun (WGS) entry which is preliminary data.</text>
</comment>